<feature type="compositionally biased region" description="Basic residues" evidence="1">
    <location>
        <begin position="57"/>
        <end position="72"/>
    </location>
</feature>
<gene>
    <name evidence="2" type="ORF">AVDCRST_MAG73-2158</name>
</gene>
<accession>A0A6J4U8N5</accession>
<feature type="compositionally biased region" description="Basic residues" evidence="1">
    <location>
        <begin position="100"/>
        <end position="111"/>
    </location>
</feature>
<feature type="compositionally biased region" description="Basic and acidic residues" evidence="1">
    <location>
        <begin position="73"/>
        <end position="82"/>
    </location>
</feature>
<protein>
    <submittedName>
        <fullName evidence="2">Uncharacterized protein</fullName>
    </submittedName>
</protein>
<dbReference type="AlphaFoldDB" id="A0A6J4U8N5"/>
<feature type="compositionally biased region" description="Basic and acidic residues" evidence="1">
    <location>
        <begin position="38"/>
        <end position="48"/>
    </location>
</feature>
<dbReference type="EMBL" id="CADCWE010000136">
    <property type="protein sequence ID" value="CAA9543289.1"/>
    <property type="molecule type" value="Genomic_DNA"/>
</dbReference>
<evidence type="ECO:0000256" key="1">
    <source>
        <dbReference type="SAM" id="MobiDB-lite"/>
    </source>
</evidence>
<feature type="non-terminal residue" evidence="2">
    <location>
        <position position="1"/>
    </location>
</feature>
<sequence>GVRPRRDRRLPARRTTVPVCVTPPGGTGACHAPPQTRPLERLPDDRPRCPPSSQTRPRSRHHGGATIRPRRAARCDPGDHPLRLGTEQQPGRKGSGVRPGVRHGIRRRRGAGRLPAAPGARRGRAAGAGGGGGGAGVRPRTV</sequence>
<reference evidence="2" key="1">
    <citation type="submission" date="2020-02" db="EMBL/GenBank/DDBJ databases">
        <authorList>
            <person name="Meier V. D."/>
        </authorList>
    </citation>
    <scope>NUCLEOTIDE SEQUENCE</scope>
    <source>
        <strain evidence="2">AVDCRST_MAG73</strain>
    </source>
</reference>
<organism evidence="2">
    <name type="scientific">uncultured Thermomicrobiales bacterium</name>
    <dbReference type="NCBI Taxonomy" id="1645740"/>
    <lineage>
        <taxon>Bacteria</taxon>
        <taxon>Pseudomonadati</taxon>
        <taxon>Thermomicrobiota</taxon>
        <taxon>Thermomicrobia</taxon>
        <taxon>Thermomicrobiales</taxon>
        <taxon>environmental samples</taxon>
    </lineage>
</organism>
<evidence type="ECO:0000313" key="2">
    <source>
        <dbReference type="EMBL" id="CAA9543289.1"/>
    </source>
</evidence>
<feature type="compositionally biased region" description="Basic residues" evidence="1">
    <location>
        <begin position="1"/>
        <end position="12"/>
    </location>
</feature>
<feature type="non-terminal residue" evidence="2">
    <location>
        <position position="142"/>
    </location>
</feature>
<feature type="region of interest" description="Disordered" evidence="1">
    <location>
        <begin position="1"/>
        <end position="142"/>
    </location>
</feature>
<name>A0A6J4U8N5_9BACT</name>
<feature type="compositionally biased region" description="Gly residues" evidence="1">
    <location>
        <begin position="126"/>
        <end position="136"/>
    </location>
</feature>
<proteinExistence type="predicted"/>